<dbReference type="GO" id="GO:0006508">
    <property type="term" value="P:proteolysis"/>
    <property type="evidence" value="ECO:0007669"/>
    <property type="project" value="UniProtKB-KW"/>
</dbReference>
<dbReference type="InterPro" id="IPR052710">
    <property type="entry name" value="CAAX_protease"/>
</dbReference>
<evidence type="ECO:0000313" key="4">
    <source>
        <dbReference type="Proteomes" id="UP000294545"/>
    </source>
</evidence>
<dbReference type="OrthoDB" id="4177129at2"/>
<keyword evidence="3" id="KW-0645">Protease</keyword>
<protein>
    <submittedName>
        <fullName evidence="3">Membrane protease YdiL (CAAX protease family)</fullName>
    </submittedName>
</protein>
<evidence type="ECO:0000256" key="1">
    <source>
        <dbReference type="SAM" id="Phobius"/>
    </source>
</evidence>
<dbReference type="Pfam" id="PF02517">
    <property type="entry name" value="Rce1-like"/>
    <property type="match status" value="1"/>
</dbReference>
<evidence type="ECO:0000259" key="2">
    <source>
        <dbReference type="Pfam" id="PF02517"/>
    </source>
</evidence>
<dbReference type="GO" id="GO:0004175">
    <property type="term" value="F:endopeptidase activity"/>
    <property type="evidence" value="ECO:0007669"/>
    <property type="project" value="UniProtKB-ARBA"/>
</dbReference>
<dbReference type="RefSeq" id="WP_132283312.1">
    <property type="nucleotide sequence ID" value="NZ_SMGQ01000017.1"/>
</dbReference>
<keyword evidence="3" id="KW-0378">Hydrolase</keyword>
<keyword evidence="4" id="KW-1185">Reference proteome</keyword>
<feature type="domain" description="CAAX prenyl protease 2/Lysostaphin resistance protein A-like" evidence="2">
    <location>
        <begin position="139"/>
        <end position="226"/>
    </location>
</feature>
<feature type="transmembrane region" description="Helical" evidence="1">
    <location>
        <begin position="134"/>
        <end position="157"/>
    </location>
</feature>
<gene>
    <name evidence="3" type="ORF">EDC19_2654</name>
</gene>
<keyword evidence="1" id="KW-0812">Transmembrane</keyword>
<reference evidence="3 4" key="1">
    <citation type="submission" date="2019-03" db="EMBL/GenBank/DDBJ databases">
        <title>Genomic Encyclopedia of Type Strains, Phase IV (KMG-IV): sequencing the most valuable type-strain genomes for metagenomic binning, comparative biology and taxonomic classification.</title>
        <authorList>
            <person name="Goeker M."/>
        </authorList>
    </citation>
    <scope>NUCLEOTIDE SEQUENCE [LARGE SCALE GENOMIC DNA]</scope>
    <source>
        <strain evidence="3 4">DSM 24176</strain>
    </source>
</reference>
<feature type="transmembrane region" description="Helical" evidence="1">
    <location>
        <begin position="55"/>
        <end position="72"/>
    </location>
</feature>
<feature type="transmembrane region" description="Helical" evidence="1">
    <location>
        <begin position="93"/>
        <end position="114"/>
    </location>
</feature>
<evidence type="ECO:0000313" key="3">
    <source>
        <dbReference type="EMBL" id="TCK88007.1"/>
    </source>
</evidence>
<dbReference type="EMBL" id="SMGQ01000017">
    <property type="protein sequence ID" value="TCK88007.1"/>
    <property type="molecule type" value="Genomic_DNA"/>
</dbReference>
<proteinExistence type="predicted"/>
<feature type="transmembrane region" description="Helical" evidence="1">
    <location>
        <begin position="169"/>
        <end position="186"/>
    </location>
</feature>
<dbReference type="GO" id="GO:0080120">
    <property type="term" value="P:CAAX-box protein maturation"/>
    <property type="evidence" value="ECO:0007669"/>
    <property type="project" value="UniProtKB-ARBA"/>
</dbReference>
<keyword evidence="1" id="KW-1133">Transmembrane helix</keyword>
<name>A0A4R1M887_9FIRM</name>
<dbReference type="PANTHER" id="PTHR36435">
    <property type="entry name" value="SLR1288 PROTEIN"/>
    <property type="match status" value="1"/>
</dbReference>
<dbReference type="AlphaFoldDB" id="A0A4R1M887"/>
<organism evidence="3 4">
    <name type="scientific">Natranaerovirga hydrolytica</name>
    <dbReference type="NCBI Taxonomy" id="680378"/>
    <lineage>
        <taxon>Bacteria</taxon>
        <taxon>Bacillati</taxon>
        <taxon>Bacillota</taxon>
        <taxon>Clostridia</taxon>
        <taxon>Lachnospirales</taxon>
        <taxon>Natranaerovirgaceae</taxon>
        <taxon>Natranaerovirga</taxon>
    </lineage>
</organism>
<comment type="caution">
    <text evidence="3">The sequence shown here is derived from an EMBL/GenBank/DDBJ whole genome shotgun (WGS) entry which is preliminary data.</text>
</comment>
<keyword evidence="1" id="KW-0472">Membrane</keyword>
<feature type="transmembrane region" description="Helical" evidence="1">
    <location>
        <begin position="192"/>
        <end position="208"/>
    </location>
</feature>
<accession>A0A4R1M887</accession>
<dbReference type="Proteomes" id="UP000294545">
    <property type="component" value="Unassembled WGS sequence"/>
</dbReference>
<feature type="transmembrane region" description="Helical" evidence="1">
    <location>
        <begin position="7"/>
        <end position="35"/>
    </location>
</feature>
<feature type="transmembrane region" description="Helical" evidence="1">
    <location>
        <begin position="240"/>
        <end position="259"/>
    </location>
</feature>
<feature type="transmembrane region" description="Helical" evidence="1">
    <location>
        <begin position="215"/>
        <end position="234"/>
    </location>
</feature>
<dbReference type="PANTHER" id="PTHR36435:SF1">
    <property type="entry name" value="CAAX AMINO TERMINAL PROTEASE FAMILY PROTEIN"/>
    <property type="match status" value="1"/>
</dbReference>
<sequence length="284" mass="32115">MKNFLKAVGFLLLIGVIYLVTSFLVGIILGVIAAVKGISSLDDIMFFINSHTVNLVMLVNLMMLFFIWLLFLMRKEKSLIKYIRVKSLNPENIFSFTIMAIVLNVCISAAVMSLEKVIDIEHFIVEHDNAIEAVASGNVFMTLLLVVFIAPLFEEVLCRGVILNDFRKSSHLMIAIIIQSIVFGVMHGNLIQGTYAFVIGIVFALYYLKHKNILVPIYLHMIFNLMGLLLGIRVLSEIMVRYSVIITIISLGILMACLYNDFKDGKSLKDYNHAFDKDNYEEVS</sequence>
<dbReference type="InterPro" id="IPR003675">
    <property type="entry name" value="Rce1/LyrA-like_dom"/>
</dbReference>